<evidence type="ECO:0000313" key="2">
    <source>
        <dbReference type="Proteomes" id="UP001057520"/>
    </source>
</evidence>
<reference evidence="1 2" key="1">
    <citation type="submission" date="2022-04" db="EMBL/GenBank/DDBJ databases">
        <title>Genome sequence of soybean root-associated Caulobacter segnis RL271.</title>
        <authorList>
            <person name="Longley R."/>
            <person name="Bonito G."/>
            <person name="Trigodet F."/>
            <person name="Crosson S."/>
            <person name="Fiebig A."/>
        </authorList>
    </citation>
    <scope>NUCLEOTIDE SEQUENCE [LARGE SCALE GENOMIC DNA]</scope>
    <source>
        <strain evidence="1 2">RL271</strain>
    </source>
</reference>
<protein>
    <submittedName>
        <fullName evidence="1">Uncharacterized protein</fullName>
    </submittedName>
</protein>
<gene>
    <name evidence="1" type="ORF">MZV50_03445</name>
</gene>
<organism evidence="1 2">
    <name type="scientific">Caulobacter segnis</name>
    <dbReference type="NCBI Taxonomy" id="88688"/>
    <lineage>
        <taxon>Bacteria</taxon>
        <taxon>Pseudomonadati</taxon>
        <taxon>Pseudomonadota</taxon>
        <taxon>Alphaproteobacteria</taxon>
        <taxon>Caulobacterales</taxon>
        <taxon>Caulobacteraceae</taxon>
        <taxon>Caulobacter</taxon>
    </lineage>
</organism>
<sequence length="77" mass="8391">MTVHQLFGPHAYEIVYGWSKHALEVTISARSGRPLDPGETCTISGQSGYCKDFVVIEVKRNGLAWSARCVPAGEDVP</sequence>
<keyword evidence="2" id="KW-1185">Reference proteome</keyword>
<dbReference type="EMBL" id="CP096040">
    <property type="protein sequence ID" value="USQ96653.1"/>
    <property type="molecule type" value="Genomic_DNA"/>
</dbReference>
<proteinExistence type="predicted"/>
<evidence type="ECO:0000313" key="1">
    <source>
        <dbReference type="EMBL" id="USQ96653.1"/>
    </source>
</evidence>
<dbReference type="Proteomes" id="UP001057520">
    <property type="component" value="Chromosome"/>
</dbReference>
<accession>A0ABY4ZV10</accession>
<name>A0ABY4ZV10_9CAUL</name>